<dbReference type="Gene3D" id="3.60.10.10">
    <property type="entry name" value="Endonuclease/exonuclease/phosphatase"/>
    <property type="match status" value="1"/>
</dbReference>
<dbReference type="Proteomes" id="UP001312865">
    <property type="component" value="Unassembled WGS sequence"/>
</dbReference>
<dbReference type="InterPro" id="IPR038772">
    <property type="entry name" value="Sph/SMPD2-like"/>
</dbReference>
<protein>
    <recommendedName>
        <fullName evidence="2">Inositol polyphosphate-related phosphatase domain-containing protein</fullName>
    </recommendedName>
</protein>
<sequence length="287" mass="32209">MMKTRCIRLLTILLLSFTLFSVDSIGAKAASTTGSFSLLTYNVAGLWDPISSSNPAVNTEQISPRLNHYDLVLVQEDFNYHKDLISKVNHEYLSSHSGVMAFGDGLNRMSIFPFSNFKREDWDDCYGIFSAGSDCLTPKGFSFARHEVADGVFIDVYNLHADAGSNDKDFNVRKKNFLQVLSRIDQWSKGQAVIVTGDFNSHWKDVDGVRQFAEVGFSDAWAEWHNNGEIPAVGVSGGRIDKILYRSGDDVTIDITEYAVPHEDFLDRNGNKLSDHKPVSAQFEFHY</sequence>
<feature type="chain" id="PRO_5047221029" description="Inositol polyphosphate-related phosphatase domain-containing protein" evidence="1">
    <location>
        <begin position="22"/>
        <end position="287"/>
    </location>
</feature>
<gene>
    <name evidence="3" type="ORF">WAK64_21835</name>
</gene>
<keyword evidence="4" id="KW-1185">Reference proteome</keyword>
<proteinExistence type="predicted"/>
<comment type="caution">
    <text evidence="3">The sequence shown here is derived from an EMBL/GenBank/DDBJ whole genome shotgun (WGS) entry which is preliminary data.</text>
</comment>
<keyword evidence="1" id="KW-0732">Signal</keyword>
<reference evidence="3 4" key="1">
    <citation type="journal article" date="2018" name="J. Microbiol.">
        <title>Bacillus spongiae sp. nov., isolated from sponge of Jeju Island.</title>
        <authorList>
            <person name="Lee G.E."/>
            <person name="Im W.T."/>
            <person name="Park J.S."/>
        </authorList>
    </citation>
    <scope>NUCLEOTIDE SEQUENCE [LARGE SCALE GENOMIC DNA]</scope>
    <source>
        <strain evidence="3 4">135PIL107-10</strain>
    </source>
</reference>
<name>A0ABU8HKJ0_9BACI</name>
<dbReference type="EMBL" id="JBBAXC010000033">
    <property type="protein sequence ID" value="MEI5909641.1"/>
    <property type="molecule type" value="Genomic_DNA"/>
</dbReference>
<accession>A0ABU8HKJ0</accession>
<dbReference type="InterPro" id="IPR036691">
    <property type="entry name" value="Endo/exonu/phosph_ase_sf"/>
</dbReference>
<evidence type="ECO:0000256" key="1">
    <source>
        <dbReference type="SAM" id="SignalP"/>
    </source>
</evidence>
<dbReference type="PANTHER" id="PTHR16320:SF1">
    <property type="entry name" value="SPHINGOMYELINASE DDB_G0288017"/>
    <property type="match status" value="1"/>
</dbReference>
<dbReference type="Pfam" id="PF22669">
    <property type="entry name" value="Exo_endo_phos2"/>
    <property type="match status" value="1"/>
</dbReference>
<evidence type="ECO:0000259" key="2">
    <source>
        <dbReference type="Pfam" id="PF22669"/>
    </source>
</evidence>
<evidence type="ECO:0000313" key="3">
    <source>
        <dbReference type="EMBL" id="MEI5909641.1"/>
    </source>
</evidence>
<feature type="signal peptide" evidence="1">
    <location>
        <begin position="1"/>
        <end position="21"/>
    </location>
</feature>
<organism evidence="3 4">
    <name type="scientific">Bacillus spongiae</name>
    <dbReference type="NCBI Taxonomy" id="2683610"/>
    <lineage>
        <taxon>Bacteria</taxon>
        <taxon>Bacillati</taxon>
        <taxon>Bacillota</taxon>
        <taxon>Bacilli</taxon>
        <taxon>Bacillales</taxon>
        <taxon>Bacillaceae</taxon>
        <taxon>Bacillus</taxon>
    </lineage>
</organism>
<dbReference type="InterPro" id="IPR000300">
    <property type="entry name" value="IPPc"/>
</dbReference>
<dbReference type="SUPFAM" id="SSF56219">
    <property type="entry name" value="DNase I-like"/>
    <property type="match status" value="1"/>
</dbReference>
<feature type="domain" description="Inositol polyphosphate-related phosphatase" evidence="2">
    <location>
        <begin position="67"/>
        <end position="224"/>
    </location>
</feature>
<evidence type="ECO:0000313" key="4">
    <source>
        <dbReference type="Proteomes" id="UP001312865"/>
    </source>
</evidence>
<dbReference type="PANTHER" id="PTHR16320">
    <property type="entry name" value="SPHINGOMYELINASE FAMILY MEMBER"/>
    <property type="match status" value="1"/>
</dbReference>